<organism evidence="1 2">
    <name type="scientific">Brevibacillus laterosporus</name>
    <name type="common">Bacillus laterosporus</name>
    <dbReference type="NCBI Taxonomy" id="1465"/>
    <lineage>
        <taxon>Bacteria</taxon>
        <taxon>Bacillati</taxon>
        <taxon>Bacillota</taxon>
        <taxon>Bacilli</taxon>
        <taxon>Bacillales</taxon>
        <taxon>Paenibacillaceae</taxon>
        <taxon>Brevibacillus</taxon>
    </lineage>
</organism>
<name>A0AAP8QGA0_BRELA</name>
<accession>A0AAP8QGA0</accession>
<dbReference type="RefSeq" id="WP_104031178.1">
    <property type="nucleotide sequence ID" value="NZ_PRKQ01000005.1"/>
</dbReference>
<protein>
    <submittedName>
        <fullName evidence="1">Uncharacterized protein</fullName>
    </submittedName>
</protein>
<dbReference type="AlphaFoldDB" id="A0AAP8QGA0"/>
<gene>
    <name evidence="1" type="ORF">C4A77_06220</name>
</gene>
<dbReference type="EMBL" id="PRKQ01000005">
    <property type="protein sequence ID" value="PPB08879.1"/>
    <property type="molecule type" value="Genomic_DNA"/>
</dbReference>
<dbReference type="Proteomes" id="UP000239759">
    <property type="component" value="Unassembled WGS sequence"/>
</dbReference>
<sequence>MEIMITSFITWLKDESGFEIFERSVLTKGGIIIAVGVGSIVLSLSGGEYTRIENEFIGSEEEANETLRRFH</sequence>
<comment type="caution">
    <text evidence="1">The sequence shown here is derived from an EMBL/GenBank/DDBJ whole genome shotgun (WGS) entry which is preliminary data.</text>
</comment>
<reference evidence="1 2" key="1">
    <citation type="submission" date="2018-02" db="EMBL/GenBank/DDBJ databases">
        <title>Comparative analysis of genomes of three Brevibacillus laterosporus strains producers of potent antimicrobials isolated from silage.</title>
        <authorList>
            <person name="Kojic M."/>
            <person name="Miljkovic M."/>
            <person name="Studholme D."/>
            <person name="Filipic B."/>
        </authorList>
    </citation>
    <scope>NUCLEOTIDE SEQUENCE [LARGE SCALE GENOMIC DNA]</scope>
    <source>
        <strain evidence="1 2">BGSP11</strain>
    </source>
</reference>
<evidence type="ECO:0000313" key="2">
    <source>
        <dbReference type="Proteomes" id="UP000239759"/>
    </source>
</evidence>
<evidence type="ECO:0000313" key="1">
    <source>
        <dbReference type="EMBL" id="PPB08879.1"/>
    </source>
</evidence>
<proteinExistence type="predicted"/>